<accession>A0A4Y9YB39</accession>
<dbReference type="Gene3D" id="3.30.710.10">
    <property type="entry name" value="Potassium Channel Kv1.1, Chain A"/>
    <property type="match status" value="1"/>
</dbReference>
<dbReference type="Pfam" id="PF00651">
    <property type="entry name" value="BTB"/>
    <property type="match status" value="1"/>
</dbReference>
<dbReference type="Proteomes" id="UP000298390">
    <property type="component" value="Unassembled WGS sequence"/>
</dbReference>
<dbReference type="CDD" id="cd18186">
    <property type="entry name" value="BTB_POZ_ZBTB_KLHL-like"/>
    <property type="match status" value="1"/>
</dbReference>
<name>A0A4Y9YB39_9APHY</name>
<dbReference type="InterPro" id="IPR011333">
    <property type="entry name" value="SKP1/BTB/POZ_sf"/>
</dbReference>
<reference evidence="3 4" key="1">
    <citation type="submission" date="2019-01" db="EMBL/GenBank/DDBJ databases">
        <title>Genome sequencing of the rare red list fungi Fomitopsis rosea.</title>
        <authorList>
            <person name="Buettner E."/>
            <person name="Kellner H."/>
        </authorList>
    </citation>
    <scope>NUCLEOTIDE SEQUENCE [LARGE SCALE GENOMIC DNA]</scope>
    <source>
        <strain evidence="3 4">DSM 105464</strain>
    </source>
</reference>
<feature type="region of interest" description="Disordered" evidence="1">
    <location>
        <begin position="1"/>
        <end position="22"/>
    </location>
</feature>
<feature type="domain" description="BTB" evidence="2">
    <location>
        <begin position="37"/>
        <end position="108"/>
    </location>
</feature>
<dbReference type="SMART" id="SM00225">
    <property type="entry name" value="BTB"/>
    <property type="match status" value="1"/>
</dbReference>
<protein>
    <recommendedName>
        <fullName evidence="2">BTB domain-containing protein</fullName>
    </recommendedName>
</protein>
<dbReference type="InterPro" id="IPR000210">
    <property type="entry name" value="BTB/POZ_dom"/>
</dbReference>
<dbReference type="STRING" id="34475.A0A4Y9YB39"/>
<gene>
    <name evidence="3" type="ORF">EVJ58_g5600</name>
</gene>
<evidence type="ECO:0000259" key="2">
    <source>
        <dbReference type="PROSITE" id="PS50097"/>
    </source>
</evidence>
<sequence length="351" mass="39873">MSADPALPHKRARTEAEDEPAMKMELKHDEKVWLDDGNIVIVAQNVAFRVHRSVLSLHSEVFRDMFTIPPPDDEETIDGCPAVRVSDTADGMRHMLWALYNGRTFPEHGQVEFDVVAALVRMAHKYQISYLCDETLSTIKELYVEGFLDFIACKPRSVHPRLTYKVEDAFQVVQLAHLTNTPSLLPAALYLCCTSEPFCNLSKNLQCFLADRGSSQFPYLKYLTEEDIFRCLSALPRLVQVKLWMFGTTFSGISPDCVENAMCKAVWSSVTHDKFFDGIMHSPDGPIDTNCLETIVDDVMRSTLLSLNGFTFCYQCSNRCGEREDEARDTVWHEMPTYFGLAIPNWPESES</sequence>
<dbReference type="AlphaFoldDB" id="A0A4Y9YB39"/>
<evidence type="ECO:0000313" key="3">
    <source>
        <dbReference type="EMBL" id="TFY59724.1"/>
    </source>
</evidence>
<organism evidence="3 4">
    <name type="scientific">Rhodofomes roseus</name>
    <dbReference type="NCBI Taxonomy" id="34475"/>
    <lineage>
        <taxon>Eukaryota</taxon>
        <taxon>Fungi</taxon>
        <taxon>Dikarya</taxon>
        <taxon>Basidiomycota</taxon>
        <taxon>Agaricomycotina</taxon>
        <taxon>Agaricomycetes</taxon>
        <taxon>Polyporales</taxon>
        <taxon>Rhodofomes</taxon>
    </lineage>
</organism>
<dbReference type="PROSITE" id="PS50097">
    <property type="entry name" value="BTB"/>
    <property type="match status" value="1"/>
</dbReference>
<dbReference type="SUPFAM" id="SSF54695">
    <property type="entry name" value="POZ domain"/>
    <property type="match status" value="1"/>
</dbReference>
<evidence type="ECO:0000313" key="4">
    <source>
        <dbReference type="Proteomes" id="UP000298390"/>
    </source>
</evidence>
<comment type="caution">
    <text evidence="3">The sequence shown here is derived from an EMBL/GenBank/DDBJ whole genome shotgun (WGS) entry which is preliminary data.</text>
</comment>
<dbReference type="EMBL" id="SEKV01000290">
    <property type="protein sequence ID" value="TFY59724.1"/>
    <property type="molecule type" value="Genomic_DNA"/>
</dbReference>
<evidence type="ECO:0000256" key="1">
    <source>
        <dbReference type="SAM" id="MobiDB-lite"/>
    </source>
</evidence>
<proteinExistence type="predicted"/>